<accession>A0A1L7RQ10</accession>
<gene>
    <name evidence="3" type="ORF">AAM4_1940</name>
</gene>
<feature type="region of interest" description="Disordered" evidence="1">
    <location>
        <begin position="32"/>
        <end position="53"/>
    </location>
</feature>
<name>A0A1L7RQ10_9ACTO</name>
<sequence>MRQTSHKLFVTLSAALLVATPLIMTASPAQAFEQKRDATGTSSSGSVVQGGDGSVTMTVEAASVSAAPDGSTGSGGGATAWSQSVTASVHPVCWYAQSSTGAEKAKYIDSPESTSYMSVTRGSMWDDYKARFADYQSHADDEEGHWYIPNCDPRYMADGDERDFNDIMADYYANNTPVYVPAGESAPTPEVDGATLAQAAWDSITIPTATIGYNPTVGDVQATIVGMDTWVWATGNTPKEVRVTASAGSTTATVTATASRLTLQPTDGTATCTGFGIPWTEENDTKGTDCKIIFNRSSAHLKDSVTPVHVNISYTTQYTASDGASGSMGTHTTFGSTTIPVAEIQTLNTQPTKQP</sequence>
<evidence type="ECO:0000313" key="3">
    <source>
        <dbReference type="EMBL" id="CED91772.1"/>
    </source>
</evidence>
<dbReference type="AlphaFoldDB" id="A0A1L7RQ10"/>
<proteinExistence type="predicted"/>
<protein>
    <submittedName>
        <fullName evidence="3">Conserved domain protein</fullName>
    </submittedName>
</protein>
<dbReference type="EMBL" id="LK995522">
    <property type="protein sequence ID" value="CED91772.1"/>
    <property type="molecule type" value="Genomic_DNA"/>
</dbReference>
<reference evidence="3" key="1">
    <citation type="submission" date="2014-07" db="EMBL/GenBank/DDBJ databases">
        <authorList>
            <person name="Zhang J.E."/>
            <person name="Yang H."/>
            <person name="Guo J."/>
            <person name="Deng Z."/>
            <person name="Luo H."/>
            <person name="Luo M."/>
            <person name="Zhao B."/>
        </authorList>
    </citation>
    <scope>NUCLEOTIDE SEQUENCE</scope>
    <source>
        <strain evidence="3">AM4</strain>
    </source>
</reference>
<evidence type="ECO:0000256" key="1">
    <source>
        <dbReference type="SAM" id="MobiDB-lite"/>
    </source>
</evidence>
<feature type="chain" id="PRO_5012273223" evidence="2">
    <location>
        <begin position="32"/>
        <end position="355"/>
    </location>
</feature>
<organism evidence="3">
    <name type="scientific">Actinomyces succiniciruminis</name>
    <dbReference type="NCBI Taxonomy" id="1522002"/>
    <lineage>
        <taxon>Bacteria</taxon>
        <taxon>Bacillati</taxon>
        <taxon>Actinomycetota</taxon>
        <taxon>Actinomycetes</taxon>
        <taxon>Actinomycetales</taxon>
        <taxon>Actinomycetaceae</taxon>
        <taxon>Actinomyces</taxon>
    </lineage>
</organism>
<feature type="signal peptide" evidence="2">
    <location>
        <begin position="1"/>
        <end position="31"/>
    </location>
</feature>
<dbReference type="RefSeq" id="WP_244671636.1">
    <property type="nucleotide sequence ID" value="NZ_LK995522.1"/>
</dbReference>
<evidence type="ECO:0000256" key="2">
    <source>
        <dbReference type="SAM" id="SignalP"/>
    </source>
</evidence>
<keyword evidence="2" id="KW-0732">Signal</keyword>